<dbReference type="GO" id="GO:0006915">
    <property type="term" value="P:apoptotic process"/>
    <property type="evidence" value="ECO:0007669"/>
    <property type="project" value="TreeGrafter"/>
</dbReference>
<organism evidence="5">
    <name type="scientific">Menopon gallinae</name>
    <name type="common">poultry shaft louse</name>
    <dbReference type="NCBI Taxonomy" id="328185"/>
    <lineage>
        <taxon>Eukaryota</taxon>
        <taxon>Metazoa</taxon>
        <taxon>Ecdysozoa</taxon>
        <taxon>Arthropoda</taxon>
        <taxon>Hexapoda</taxon>
        <taxon>Insecta</taxon>
        <taxon>Pterygota</taxon>
        <taxon>Neoptera</taxon>
        <taxon>Paraneoptera</taxon>
        <taxon>Psocodea</taxon>
        <taxon>Troctomorpha</taxon>
        <taxon>Phthiraptera</taxon>
        <taxon>Amblycera</taxon>
        <taxon>Menoponidae</taxon>
        <taxon>Menopon</taxon>
    </lineage>
</organism>
<evidence type="ECO:0000313" key="5">
    <source>
        <dbReference type="EMBL" id="KAL0267353.1"/>
    </source>
</evidence>
<feature type="coiled-coil region" evidence="4">
    <location>
        <begin position="76"/>
        <end position="115"/>
    </location>
</feature>
<feature type="coiled-coil region" evidence="4">
    <location>
        <begin position="175"/>
        <end position="279"/>
    </location>
</feature>
<dbReference type="InterPro" id="IPR043596">
    <property type="entry name" value="CFAP53/TCHP"/>
</dbReference>
<dbReference type="GO" id="GO:0045095">
    <property type="term" value="C:keratin filament"/>
    <property type="evidence" value="ECO:0007669"/>
    <property type="project" value="TreeGrafter"/>
</dbReference>
<dbReference type="EMBL" id="JARGDH010000005">
    <property type="protein sequence ID" value="KAL0267353.1"/>
    <property type="molecule type" value="Genomic_DNA"/>
</dbReference>
<keyword evidence="3" id="KW-0206">Cytoskeleton</keyword>
<keyword evidence="2" id="KW-0963">Cytoplasm</keyword>
<comment type="caution">
    <text evidence="5">The sequence shown here is derived from an EMBL/GenBank/DDBJ whole genome shotgun (WGS) entry which is preliminary data.</text>
</comment>
<dbReference type="PANTHER" id="PTHR31183:SF2">
    <property type="entry name" value="TRICHOPLEIN KERATIN FILAMENT-BINDING PROTEIN"/>
    <property type="match status" value="1"/>
</dbReference>
<accession>A0AAW2HBW1</accession>
<evidence type="ECO:0000256" key="2">
    <source>
        <dbReference type="ARBA" id="ARBA00022490"/>
    </source>
</evidence>
<dbReference type="PANTHER" id="PTHR31183">
    <property type="entry name" value="TRICHOPLEIN KERATIN FILAMENT-BINDING PROTEIN FAMILY MEMBER"/>
    <property type="match status" value="1"/>
</dbReference>
<evidence type="ECO:0008006" key="6">
    <source>
        <dbReference type="Google" id="ProtNLM"/>
    </source>
</evidence>
<evidence type="ECO:0000256" key="1">
    <source>
        <dbReference type="ARBA" id="ARBA00004245"/>
    </source>
</evidence>
<reference evidence="5" key="1">
    <citation type="journal article" date="2024" name="Gigascience">
        <title>Chromosome-level genome of the poultry shaft louse Menopon gallinae provides insight into the host-switching and adaptive evolution of parasitic lice.</title>
        <authorList>
            <person name="Xu Y."/>
            <person name="Ma L."/>
            <person name="Liu S."/>
            <person name="Liang Y."/>
            <person name="Liu Q."/>
            <person name="He Z."/>
            <person name="Tian L."/>
            <person name="Duan Y."/>
            <person name="Cai W."/>
            <person name="Li H."/>
            <person name="Song F."/>
        </authorList>
    </citation>
    <scope>NUCLEOTIDE SEQUENCE</scope>
    <source>
        <strain evidence="5">Cailab_2023a</strain>
    </source>
</reference>
<dbReference type="AlphaFoldDB" id="A0AAW2HBW1"/>
<gene>
    <name evidence="5" type="ORF">PYX00_009646</name>
</gene>
<protein>
    <recommendedName>
        <fullName evidence="6">Trichoplein keratin filament-binding protein</fullName>
    </recommendedName>
</protein>
<evidence type="ECO:0000256" key="4">
    <source>
        <dbReference type="SAM" id="Coils"/>
    </source>
</evidence>
<name>A0AAW2HBW1_9NEOP</name>
<keyword evidence="4" id="KW-0175">Coiled coil</keyword>
<evidence type="ECO:0000256" key="3">
    <source>
        <dbReference type="ARBA" id="ARBA00023212"/>
    </source>
</evidence>
<proteinExistence type="predicted"/>
<comment type="subcellular location">
    <subcellularLocation>
        <location evidence="1">Cytoplasm</location>
        <location evidence="1">Cytoskeleton</location>
    </subcellularLocation>
</comment>
<sequence length="334" mass="41197">MSARTGKSSGRSVSSRRLTCTQLEEHLVRKRQADYERLCFWNNSSTYFKAWTFNTAQYSNWTSKEFYRSRMEDERQKEMKKKKEMLLNERRNKLRNLYEEESAMYEEELKEMKMKKEPFSLEELKAANIEIMLREEEQRRRDRDLKMYHHWRQNQPILRDFESKQHYDFVKKSWLQQMLERKKEREEEERKAMEHIENLRKMQEEQERMQKELEEERKKNEEELKQYLDKQMEIIKCKEEQEQILQREETCTLKAQAELEQMLEERQKLEERRKKKDLRFDALFKYCVAFPLFERNVGNAQFPFSLRSHLMTDNESHPASEPYFLIVTCCASFS</sequence>